<evidence type="ECO:0000313" key="2">
    <source>
        <dbReference type="EMBL" id="GMT08958.1"/>
    </source>
</evidence>
<dbReference type="Pfam" id="PF13358">
    <property type="entry name" value="DDE_3"/>
    <property type="match status" value="1"/>
</dbReference>
<protein>
    <recommendedName>
        <fullName evidence="1">Tc1-like transposase DDE domain-containing protein</fullName>
    </recommendedName>
</protein>
<feature type="non-terminal residue" evidence="2">
    <location>
        <position position="1"/>
    </location>
</feature>
<dbReference type="Gene3D" id="3.30.420.10">
    <property type="entry name" value="Ribonuclease H-like superfamily/Ribonuclease H"/>
    <property type="match status" value="1"/>
</dbReference>
<accession>A0AAV5UQJ8</accession>
<dbReference type="EMBL" id="BTSY01000001">
    <property type="protein sequence ID" value="GMT08958.1"/>
    <property type="molecule type" value="Genomic_DNA"/>
</dbReference>
<dbReference type="Proteomes" id="UP001432322">
    <property type="component" value="Unassembled WGS sequence"/>
</dbReference>
<dbReference type="InterPro" id="IPR052338">
    <property type="entry name" value="Transposase_5"/>
</dbReference>
<name>A0AAV5UQJ8_9BILA</name>
<dbReference type="InterPro" id="IPR036397">
    <property type="entry name" value="RNaseH_sf"/>
</dbReference>
<dbReference type="InterPro" id="IPR038717">
    <property type="entry name" value="Tc1-like_DDE_dom"/>
</dbReference>
<evidence type="ECO:0000259" key="1">
    <source>
        <dbReference type="Pfam" id="PF13358"/>
    </source>
</evidence>
<dbReference type="SUPFAM" id="SSF53098">
    <property type="entry name" value="Ribonuclease H-like"/>
    <property type="match status" value="1"/>
</dbReference>
<keyword evidence="3" id="KW-1185">Reference proteome</keyword>
<gene>
    <name evidence="2" type="ORF">PFISCL1PPCAC_255</name>
</gene>
<organism evidence="2 3">
    <name type="scientific">Pristionchus fissidentatus</name>
    <dbReference type="NCBI Taxonomy" id="1538716"/>
    <lineage>
        <taxon>Eukaryota</taxon>
        <taxon>Metazoa</taxon>
        <taxon>Ecdysozoa</taxon>
        <taxon>Nematoda</taxon>
        <taxon>Chromadorea</taxon>
        <taxon>Rhabditida</taxon>
        <taxon>Rhabditina</taxon>
        <taxon>Diplogasteromorpha</taxon>
        <taxon>Diplogasteroidea</taxon>
        <taxon>Neodiplogasteridae</taxon>
        <taxon>Pristionchus</taxon>
    </lineage>
</organism>
<dbReference type="AlphaFoldDB" id="A0AAV5UQJ8"/>
<dbReference type="PANTHER" id="PTHR23022">
    <property type="entry name" value="TRANSPOSABLE ELEMENT-RELATED"/>
    <property type="match status" value="1"/>
</dbReference>
<dbReference type="InterPro" id="IPR012337">
    <property type="entry name" value="RNaseH-like_sf"/>
</dbReference>
<feature type="domain" description="Tc1-like transposase DDE" evidence="1">
    <location>
        <begin position="55"/>
        <end position="203"/>
    </location>
</feature>
<proteinExistence type="predicted"/>
<dbReference type="PANTHER" id="PTHR23022:SF134">
    <property type="entry name" value="TRANSPOSABLE ELEMENT TC1 TRANSPOSASE"/>
    <property type="match status" value="1"/>
</dbReference>
<reference evidence="2" key="1">
    <citation type="submission" date="2023-10" db="EMBL/GenBank/DDBJ databases">
        <title>Genome assembly of Pristionchus species.</title>
        <authorList>
            <person name="Yoshida K."/>
            <person name="Sommer R.J."/>
        </authorList>
    </citation>
    <scope>NUCLEOTIDE SEQUENCE</scope>
    <source>
        <strain evidence="2">RS5133</strain>
    </source>
</reference>
<comment type="caution">
    <text evidence="2">The sequence shown here is derived from an EMBL/GenBank/DDBJ whole genome shotgun (WGS) entry which is preliminary data.</text>
</comment>
<evidence type="ECO:0000313" key="3">
    <source>
        <dbReference type="Proteomes" id="UP001432322"/>
    </source>
</evidence>
<dbReference type="GO" id="GO:0003676">
    <property type="term" value="F:nucleic acid binding"/>
    <property type="evidence" value="ECO:0007669"/>
    <property type="project" value="InterPro"/>
</dbReference>
<sequence>FYQISKNCVAEVRSSIGKERRKRRYGAMVREANQPKRVEWAEEQKLTRQPFINHWFCDEASVQAENESMYVLVDSNDPYAHVTPAPKNRYRVMIWIGISMMGATEIKILGPKETIKSEEYCRIIEEYYMPAAKQYYGNRCYLVHDNAPVHVSAHTKKRLEEMGVKVTEKWPAESPDCNPVELVFAHLKDRLRNQYKPKNRAELVAAIKSFKEVYLTPEYCRKTIKHIHTAIPQVIRRKGLPVRGKKD</sequence>